<dbReference type="GO" id="GO:0008955">
    <property type="term" value="F:peptidoglycan glycosyltransferase activity"/>
    <property type="evidence" value="ECO:0007669"/>
    <property type="project" value="UniProtKB-UniRule"/>
</dbReference>
<keyword evidence="4 11" id="KW-0808">Transferase</keyword>
<keyword evidence="7 11" id="KW-0573">Peptidoglycan synthesis</keyword>
<evidence type="ECO:0000256" key="4">
    <source>
        <dbReference type="ARBA" id="ARBA00022679"/>
    </source>
</evidence>
<proteinExistence type="inferred from homology"/>
<evidence type="ECO:0000256" key="11">
    <source>
        <dbReference type="HAMAP-Rule" id="MF_00766"/>
    </source>
</evidence>
<evidence type="ECO:0000256" key="6">
    <source>
        <dbReference type="ARBA" id="ARBA00022960"/>
    </source>
</evidence>
<dbReference type="PANTHER" id="PTHR30400:SF0">
    <property type="entry name" value="BIOSYNTHETIC PEPTIDOGLYCAN TRANSGLYCOSYLASE"/>
    <property type="match status" value="1"/>
</dbReference>
<comment type="pathway">
    <text evidence="11">Cell wall biogenesis; peptidoglycan biosynthesis.</text>
</comment>
<gene>
    <name evidence="11 13" type="primary">mtgA</name>
    <name evidence="13" type="ORF">GCM10017643_09080</name>
</gene>
<evidence type="ECO:0000259" key="12">
    <source>
        <dbReference type="Pfam" id="PF00912"/>
    </source>
</evidence>
<evidence type="ECO:0000256" key="8">
    <source>
        <dbReference type="ARBA" id="ARBA00022989"/>
    </source>
</evidence>
<keyword evidence="3 11" id="KW-0328">Glycosyltransferase</keyword>
<keyword evidence="8 11" id="KW-1133">Transmembrane helix</keyword>
<accession>A0A9W6J7M5</accession>
<reference evidence="13" key="2">
    <citation type="submission" date="2023-01" db="EMBL/GenBank/DDBJ databases">
        <authorList>
            <person name="Sun Q."/>
            <person name="Evtushenko L."/>
        </authorList>
    </citation>
    <scope>NUCLEOTIDE SEQUENCE</scope>
    <source>
        <strain evidence="13">VKM B-2484</strain>
    </source>
</reference>
<evidence type="ECO:0000256" key="10">
    <source>
        <dbReference type="ARBA" id="ARBA00023316"/>
    </source>
</evidence>
<dbReference type="Gene3D" id="1.10.3810.10">
    <property type="entry name" value="Biosynthetic peptidoglycan transglycosylase-like"/>
    <property type="match status" value="1"/>
</dbReference>
<keyword evidence="2 11" id="KW-0997">Cell inner membrane</keyword>
<dbReference type="Proteomes" id="UP001143370">
    <property type="component" value="Unassembled WGS sequence"/>
</dbReference>
<dbReference type="GO" id="GO:0016763">
    <property type="term" value="F:pentosyltransferase activity"/>
    <property type="evidence" value="ECO:0007669"/>
    <property type="project" value="InterPro"/>
</dbReference>
<dbReference type="InterPro" id="IPR036950">
    <property type="entry name" value="PBP_transglycosylase"/>
</dbReference>
<dbReference type="AlphaFoldDB" id="A0A9W6J7M5"/>
<name>A0A9W6J7M5_9HYPH</name>
<protein>
    <recommendedName>
        <fullName evidence="11">Biosynthetic peptidoglycan transglycosylase</fullName>
        <ecNumber evidence="11">2.4.99.28</ecNumber>
    </recommendedName>
    <alternativeName>
        <fullName evidence="11">Glycan polymerase</fullName>
    </alternativeName>
    <alternativeName>
        <fullName evidence="11">Peptidoglycan glycosyltransferase MtgA</fullName>
        <shortName evidence="11">PGT</shortName>
    </alternativeName>
</protein>
<keyword evidence="1 11" id="KW-1003">Cell membrane</keyword>
<dbReference type="GO" id="GO:0071555">
    <property type="term" value="P:cell wall organization"/>
    <property type="evidence" value="ECO:0007669"/>
    <property type="project" value="UniProtKB-KW"/>
</dbReference>
<keyword evidence="14" id="KW-1185">Reference proteome</keyword>
<dbReference type="InterPro" id="IPR023346">
    <property type="entry name" value="Lysozyme-like_dom_sf"/>
</dbReference>
<reference evidence="13" key="1">
    <citation type="journal article" date="2014" name="Int. J. Syst. Evol. Microbiol.">
        <title>Complete genome sequence of Corynebacterium casei LMG S-19264T (=DSM 44701T), isolated from a smear-ripened cheese.</title>
        <authorList>
            <consortium name="US DOE Joint Genome Institute (JGI-PGF)"/>
            <person name="Walter F."/>
            <person name="Albersmeier A."/>
            <person name="Kalinowski J."/>
            <person name="Ruckert C."/>
        </authorList>
    </citation>
    <scope>NUCLEOTIDE SEQUENCE</scope>
    <source>
        <strain evidence="13">VKM B-2484</strain>
    </source>
</reference>
<feature type="domain" description="Glycosyl transferase family 51" evidence="12">
    <location>
        <begin position="44"/>
        <end position="193"/>
    </location>
</feature>
<organism evidence="13 14">
    <name type="scientific">Ancylobacter dichloromethanicus</name>
    <dbReference type="NCBI Taxonomy" id="518825"/>
    <lineage>
        <taxon>Bacteria</taxon>
        <taxon>Pseudomonadati</taxon>
        <taxon>Pseudomonadota</taxon>
        <taxon>Alphaproteobacteria</taxon>
        <taxon>Hyphomicrobiales</taxon>
        <taxon>Xanthobacteraceae</taxon>
        <taxon>Ancylobacter</taxon>
    </lineage>
</organism>
<feature type="transmembrane region" description="Helical" evidence="11">
    <location>
        <begin position="7"/>
        <end position="29"/>
    </location>
</feature>
<keyword evidence="9 11" id="KW-0472">Membrane</keyword>
<evidence type="ECO:0000256" key="7">
    <source>
        <dbReference type="ARBA" id="ARBA00022984"/>
    </source>
</evidence>
<dbReference type="Pfam" id="PF00912">
    <property type="entry name" value="Transgly"/>
    <property type="match status" value="1"/>
</dbReference>
<evidence type="ECO:0000256" key="3">
    <source>
        <dbReference type="ARBA" id="ARBA00022676"/>
    </source>
</evidence>
<dbReference type="HAMAP" id="MF_00766">
    <property type="entry name" value="PGT_MtgA"/>
    <property type="match status" value="1"/>
</dbReference>
<evidence type="ECO:0000256" key="9">
    <source>
        <dbReference type="ARBA" id="ARBA00023136"/>
    </source>
</evidence>
<evidence type="ECO:0000256" key="1">
    <source>
        <dbReference type="ARBA" id="ARBA00022475"/>
    </source>
</evidence>
<keyword evidence="10 11" id="KW-0961">Cell wall biogenesis/degradation</keyword>
<dbReference type="GO" id="GO:0008360">
    <property type="term" value="P:regulation of cell shape"/>
    <property type="evidence" value="ECO:0007669"/>
    <property type="project" value="UniProtKB-KW"/>
</dbReference>
<dbReference type="InterPro" id="IPR011812">
    <property type="entry name" value="Pep_trsgly"/>
</dbReference>
<dbReference type="PANTHER" id="PTHR30400">
    <property type="entry name" value="MONOFUNCTIONAL BIOSYNTHETIC PEPTIDOGLYCAN TRANSGLYCOSYLASE"/>
    <property type="match status" value="1"/>
</dbReference>
<dbReference type="GO" id="GO:0005886">
    <property type="term" value="C:plasma membrane"/>
    <property type="evidence" value="ECO:0007669"/>
    <property type="project" value="UniProtKB-SubCell"/>
</dbReference>
<comment type="catalytic activity">
    <reaction evidence="11">
        <text>[GlcNAc-(1-&gt;4)-Mur2Ac(oyl-L-Ala-gamma-D-Glu-L-Lys-D-Ala-D-Ala)](n)-di-trans,octa-cis-undecaprenyl diphosphate + beta-D-GlcNAc-(1-&gt;4)-Mur2Ac(oyl-L-Ala-gamma-D-Glu-L-Lys-D-Ala-D-Ala)-di-trans,octa-cis-undecaprenyl diphosphate = [GlcNAc-(1-&gt;4)-Mur2Ac(oyl-L-Ala-gamma-D-Glu-L-Lys-D-Ala-D-Ala)](n+1)-di-trans,octa-cis-undecaprenyl diphosphate + di-trans,octa-cis-undecaprenyl diphosphate + H(+)</text>
        <dbReference type="Rhea" id="RHEA:23708"/>
        <dbReference type="Rhea" id="RHEA-COMP:9602"/>
        <dbReference type="Rhea" id="RHEA-COMP:9603"/>
        <dbReference type="ChEBI" id="CHEBI:15378"/>
        <dbReference type="ChEBI" id="CHEBI:58405"/>
        <dbReference type="ChEBI" id="CHEBI:60033"/>
        <dbReference type="ChEBI" id="CHEBI:78435"/>
        <dbReference type="EC" id="2.4.99.28"/>
    </reaction>
</comment>
<dbReference type="GO" id="GO:0009252">
    <property type="term" value="P:peptidoglycan biosynthetic process"/>
    <property type="evidence" value="ECO:0007669"/>
    <property type="project" value="UniProtKB-UniRule"/>
</dbReference>
<dbReference type="InterPro" id="IPR001264">
    <property type="entry name" value="Glyco_trans_51"/>
</dbReference>
<comment type="subcellular location">
    <subcellularLocation>
        <location evidence="11">Cell inner membrane</location>
        <topology evidence="11">Single-pass membrane protein</topology>
    </subcellularLocation>
</comment>
<keyword evidence="6 11" id="KW-0133">Cell shape</keyword>
<comment type="caution">
    <text evidence="13">The sequence shown here is derived from an EMBL/GenBank/DDBJ whole genome shotgun (WGS) entry which is preliminary data.</text>
</comment>
<dbReference type="GO" id="GO:0009274">
    <property type="term" value="C:peptidoglycan-based cell wall"/>
    <property type="evidence" value="ECO:0007669"/>
    <property type="project" value="InterPro"/>
</dbReference>
<keyword evidence="5 11" id="KW-0812">Transmembrane</keyword>
<dbReference type="EC" id="2.4.99.28" evidence="11"/>
<comment type="function">
    <text evidence="11">Peptidoglycan polymerase that catalyzes glycan chain elongation from lipid-linked precursors.</text>
</comment>
<evidence type="ECO:0000313" key="13">
    <source>
        <dbReference type="EMBL" id="GLK70793.1"/>
    </source>
</evidence>
<evidence type="ECO:0000313" key="14">
    <source>
        <dbReference type="Proteomes" id="UP001143370"/>
    </source>
</evidence>
<sequence>MGRVWRWVWKIALVAVATPLVLGLLYNVVPAPSTLMLARWAGGQPVERVWLPLDDISPNLIRSVLASEDARFCTHSGVDMVELQGVIDESDGLNAPRGASTITMQLVKNLFLWNGRSFIRKGLELPLALYLNVVMPKRRQLELYLNLAEWGPDGQFGVEAGARRAFRRGAGDLTARQAALLAVMLPNPHRRDAGKPGRGLSRLAANLQARIPREGAELTACL</sequence>
<dbReference type="EMBL" id="BSFJ01000004">
    <property type="protein sequence ID" value="GLK70793.1"/>
    <property type="molecule type" value="Genomic_DNA"/>
</dbReference>
<dbReference type="SUPFAM" id="SSF53955">
    <property type="entry name" value="Lysozyme-like"/>
    <property type="match status" value="1"/>
</dbReference>
<dbReference type="RefSeq" id="WP_213374397.1">
    <property type="nucleotide sequence ID" value="NZ_BSFJ01000004.1"/>
</dbReference>
<evidence type="ECO:0000256" key="2">
    <source>
        <dbReference type="ARBA" id="ARBA00022519"/>
    </source>
</evidence>
<evidence type="ECO:0000256" key="5">
    <source>
        <dbReference type="ARBA" id="ARBA00022692"/>
    </source>
</evidence>
<comment type="similarity">
    <text evidence="11">Belongs to the glycosyltransferase 51 family.</text>
</comment>